<name>A0AAD6TGS4_9AGAR</name>
<organism evidence="1 2">
    <name type="scientific">Mycena alexandri</name>
    <dbReference type="NCBI Taxonomy" id="1745969"/>
    <lineage>
        <taxon>Eukaryota</taxon>
        <taxon>Fungi</taxon>
        <taxon>Dikarya</taxon>
        <taxon>Basidiomycota</taxon>
        <taxon>Agaricomycotina</taxon>
        <taxon>Agaricomycetes</taxon>
        <taxon>Agaricomycetidae</taxon>
        <taxon>Agaricales</taxon>
        <taxon>Marasmiineae</taxon>
        <taxon>Mycenaceae</taxon>
        <taxon>Mycena</taxon>
    </lineage>
</organism>
<evidence type="ECO:0008006" key="3">
    <source>
        <dbReference type="Google" id="ProtNLM"/>
    </source>
</evidence>
<dbReference type="EMBL" id="JARJCM010000003">
    <property type="protein sequence ID" value="KAJ7046309.1"/>
    <property type="molecule type" value="Genomic_DNA"/>
</dbReference>
<gene>
    <name evidence="1" type="ORF">C8F04DRAFT_1063920</name>
</gene>
<dbReference type="Proteomes" id="UP001218188">
    <property type="component" value="Unassembled WGS sequence"/>
</dbReference>
<keyword evidence="2" id="KW-1185">Reference proteome</keyword>
<proteinExistence type="predicted"/>
<sequence length="555" mass="62677">MATGTYSENGPPSMENATFAAEGGTFFARSRGFTINSSVLNNFAGYAATPGVPPDVRTITMGDIDLQRQLRPDELRFDDNASVVGHERRRGCVRRVYSAKLEGHNSDMTVAVYDGDTAKQEWHRDIAKHTRMRHPNILQIYGIASANGVHAALFHGDLIPYKHFLNLYKHSPVLTVYIVASTAAQFWEAAEYWGSRFSKCYLLTQQYTLWIRPSTGLLSADFTPTKHDAEEHMSDVTIRNPLLSFSTLNLEPMVIDCMRLQEYHQACGSLCHYERNWIPSSAPVTIGAVVSWPLRHQYEDSLQIACLDLELDLQLDPFPRSLVTENGWNQYSISALLSNYRTPKFRFQAYAGACNIWLSQANHILNSLHINNSLQDYTLLEYVEFTMDIQRATEEPSTGYLFVCPASHFRIGPVSFKWPDCPAYWSFDSSGSERLSPDEATRLGFPSLKLATRVGPYSWDTSVYAGLRQFHTGKGFDPDSQDVARHLDYPLFQISNHAEDRFAHVNCEHGSAAEDAEDIRATSEAPPSRAFGFLINLQLALISFLALCRVYERMY</sequence>
<protein>
    <recommendedName>
        <fullName evidence="3">Protein kinase domain-containing protein</fullName>
    </recommendedName>
</protein>
<evidence type="ECO:0000313" key="2">
    <source>
        <dbReference type="Proteomes" id="UP001218188"/>
    </source>
</evidence>
<accession>A0AAD6TGS4</accession>
<dbReference type="AlphaFoldDB" id="A0AAD6TGS4"/>
<evidence type="ECO:0000313" key="1">
    <source>
        <dbReference type="EMBL" id="KAJ7046309.1"/>
    </source>
</evidence>
<reference evidence="1" key="1">
    <citation type="submission" date="2023-03" db="EMBL/GenBank/DDBJ databases">
        <title>Massive genome expansion in bonnet fungi (Mycena s.s.) driven by repeated elements and novel gene families across ecological guilds.</title>
        <authorList>
            <consortium name="Lawrence Berkeley National Laboratory"/>
            <person name="Harder C.B."/>
            <person name="Miyauchi S."/>
            <person name="Viragh M."/>
            <person name="Kuo A."/>
            <person name="Thoen E."/>
            <person name="Andreopoulos B."/>
            <person name="Lu D."/>
            <person name="Skrede I."/>
            <person name="Drula E."/>
            <person name="Henrissat B."/>
            <person name="Morin E."/>
            <person name="Kohler A."/>
            <person name="Barry K."/>
            <person name="LaButti K."/>
            <person name="Morin E."/>
            <person name="Salamov A."/>
            <person name="Lipzen A."/>
            <person name="Mereny Z."/>
            <person name="Hegedus B."/>
            <person name="Baldrian P."/>
            <person name="Stursova M."/>
            <person name="Weitz H."/>
            <person name="Taylor A."/>
            <person name="Grigoriev I.V."/>
            <person name="Nagy L.G."/>
            <person name="Martin F."/>
            <person name="Kauserud H."/>
        </authorList>
    </citation>
    <scope>NUCLEOTIDE SEQUENCE</scope>
    <source>
        <strain evidence="1">CBHHK200</strain>
    </source>
</reference>
<comment type="caution">
    <text evidence="1">The sequence shown here is derived from an EMBL/GenBank/DDBJ whole genome shotgun (WGS) entry which is preliminary data.</text>
</comment>